<feature type="domain" description="Nitroreductase" evidence="6">
    <location>
        <begin position="30"/>
        <end position="217"/>
    </location>
</feature>
<dbReference type="CDD" id="cd02136">
    <property type="entry name" value="PnbA_NfnB-like"/>
    <property type="match status" value="1"/>
</dbReference>
<evidence type="ECO:0000256" key="4">
    <source>
        <dbReference type="ARBA" id="ARBA00022643"/>
    </source>
</evidence>
<keyword evidence="3" id="KW-0285">Flavoprotein</keyword>
<dbReference type="HOGENOM" id="CLU_070764_9_0_5"/>
<evidence type="ECO:0000256" key="5">
    <source>
        <dbReference type="ARBA" id="ARBA00023002"/>
    </source>
</evidence>
<dbReference type="Pfam" id="PF00881">
    <property type="entry name" value="Nitroreductase"/>
    <property type="match status" value="1"/>
</dbReference>
<dbReference type="AlphaFoldDB" id="A0A0A7PD38"/>
<reference evidence="7 8" key="1">
    <citation type="journal article" date="2015" name="Int. J. Syst. Evol. Microbiol.">
        <title>Description of Sphingopyxis fribergensis sp. nov. - a soil bacterium with the ability to degrade styrene and phenylacetic acid.</title>
        <authorList>
            <person name="Oelschlagel M."/>
            <person name="Ruckert C."/>
            <person name="Kalinowski J."/>
            <person name="Schmidt G."/>
            <person name="Schlomann M."/>
            <person name="Tischler D."/>
        </authorList>
    </citation>
    <scope>NUCLEOTIDE SEQUENCE [LARGE SCALE GENOMIC DNA]</scope>
    <source>
        <strain evidence="7 8">Kp5.2</strain>
    </source>
</reference>
<evidence type="ECO:0000256" key="2">
    <source>
        <dbReference type="ARBA" id="ARBA00007118"/>
    </source>
</evidence>
<dbReference type="GO" id="GO:0016491">
    <property type="term" value="F:oxidoreductase activity"/>
    <property type="evidence" value="ECO:0007669"/>
    <property type="project" value="UniProtKB-KW"/>
</dbReference>
<comment type="cofactor">
    <cofactor evidence="1">
        <name>FMN</name>
        <dbReference type="ChEBI" id="CHEBI:58210"/>
    </cofactor>
</comment>
<dbReference type="PANTHER" id="PTHR43673">
    <property type="entry name" value="NAD(P)H NITROREDUCTASE YDGI-RELATED"/>
    <property type="match status" value="1"/>
</dbReference>
<dbReference type="KEGG" id="sphk:SKP52_00780"/>
<dbReference type="EMBL" id="CP009122">
    <property type="protein sequence ID" value="AJA07098.1"/>
    <property type="molecule type" value="Genomic_DNA"/>
</dbReference>
<sequence length="243" mass="26689">MEQEIGPDRPVLTSVDAAASMASLTVTSAVMSRRATRAFTDQPVALDVLKGVLDKARFAPSGCNFQPWEATVLTGAALGDLQSKMRQLPPQDPVEYVIQPADIGADYLARLAENGDRQYTAEGIARDDAAGRQASVMRNYCGFGAPVLLLCYFPRVMGPPQWSDIGMWLQTVMLLLREEGLDSCPQEFLSLYARVIKDHIGVSDETHIFFCGLAIGHADRTAPVNNFERPRVPLDQQVRFVGF</sequence>
<proteinExistence type="inferred from homology"/>
<dbReference type="STRING" id="1515612.SKP52_00780"/>
<dbReference type="Gene3D" id="3.40.109.10">
    <property type="entry name" value="NADH Oxidase"/>
    <property type="match status" value="1"/>
</dbReference>
<keyword evidence="5" id="KW-0560">Oxidoreductase</keyword>
<dbReference type="SUPFAM" id="SSF55469">
    <property type="entry name" value="FMN-dependent nitroreductase-like"/>
    <property type="match status" value="1"/>
</dbReference>
<organism evidence="7 8">
    <name type="scientific">Sphingopyxis fribergensis</name>
    <dbReference type="NCBI Taxonomy" id="1515612"/>
    <lineage>
        <taxon>Bacteria</taxon>
        <taxon>Pseudomonadati</taxon>
        <taxon>Pseudomonadota</taxon>
        <taxon>Alphaproteobacteria</taxon>
        <taxon>Sphingomonadales</taxon>
        <taxon>Sphingomonadaceae</taxon>
        <taxon>Sphingopyxis</taxon>
    </lineage>
</organism>
<dbReference type="InterPro" id="IPR000415">
    <property type="entry name" value="Nitroreductase-like"/>
</dbReference>
<keyword evidence="4" id="KW-0288">FMN</keyword>
<protein>
    <submittedName>
        <fullName evidence="7">Nitroreductase</fullName>
    </submittedName>
</protein>
<dbReference type="Proteomes" id="UP000030907">
    <property type="component" value="Chromosome"/>
</dbReference>
<comment type="similarity">
    <text evidence="2">Belongs to the nitroreductase family.</text>
</comment>
<name>A0A0A7PD38_9SPHN</name>
<dbReference type="PANTHER" id="PTHR43673:SF2">
    <property type="entry name" value="NITROREDUCTASE"/>
    <property type="match status" value="1"/>
</dbReference>
<evidence type="ECO:0000259" key="6">
    <source>
        <dbReference type="Pfam" id="PF00881"/>
    </source>
</evidence>
<keyword evidence="8" id="KW-1185">Reference proteome</keyword>
<accession>A0A0A7PD38</accession>
<evidence type="ECO:0000256" key="3">
    <source>
        <dbReference type="ARBA" id="ARBA00022630"/>
    </source>
</evidence>
<gene>
    <name evidence="7" type="ORF">SKP52_00780</name>
</gene>
<evidence type="ECO:0000256" key="1">
    <source>
        <dbReference type="ARBA" id="ARBA00001917"/>
    </source>
</evidence>
<dbReference type="InterPro" id="IPR029479">
    <property type="entry name" value="Nitroreductase"/>
</dbReference>
<evidence type="ECO:0000313" key="7">
    <source>
        <dbReference type="EMBL" id="AJA07098.1"/>
    </source>
</evidence>
<evidence type="ECO:0000313" key="8">
    <source>
        <dbReference type="Proteomes" id="UP000030907"/>
    </source>
</evidence>